<dbReference type="Pfam" id="PF08241">
    <property type="entry name" value="Methyltransf_11"/>
    <property type="match status" value="1"/>
</dbReference>
<evidence type="ECO:0000256" key="2">
    <source>
        <dbReference type="ARBA" id="ARBA00022603"/>
    </source>
</evidence>
<evidence type="ECO:0000313" key="6">
    <source>
        <dbReference type="Proteomes" id="UP000605733"/>
    </source>
</evidence>
<dbReference type="GO" id="GO:0008168">
    <property type="term" value="F:methyltransferase activity"/>
    <property type="evidence" value="ECO:0007669"/>
    <property type="project" value="UniProtKB-KW"/>
</dbReference>
<dbReference type="InterPro" id="IPR013216">
    <property type="entry name" value="Methyltransf_11"/>
</dbReference>
<keyword evidence="3" id="KW-0808">Transferase</keyword>
<gene>
    <name evidence="5" type="ORF">GCM10011532_28160</name>
</gene>
<dbReference type="EMBL" id="BMIX01000007">
    <property type="protein sequence ID" value="GGG42651.1"/>
    <property type="molecule type" value="Genomic_DNA"/>
</dbReference>
<dbReference type="SUPFAM" id="SSF53335">
    <property type="entry name" value="S-adenosyl-L-methionine-dependent methyltransferases"/>
    <property type="match status" value="1"/>
</dbReference>
<evidence type="ECO:0000256" key="1">
    <source>
        <dbReference type="ARBA" id="ARBA00008361"/>
    </source>
</evidence>
<dbReference type="InterPro" id="IPR029063">
    <property type="entry name" value="SAM-dependent_MTases_sf"/>
</dbReference>
<sequence>MKDNFSTKSADYKKFRPDYPDEIYDFIRSKINGFDNAWDCGTGNGQVAGVIADFFTNVAATDISENQIKNAVKKSNIKYSIQPAEKTTFKNEQFDLIISAQAAHWFEFDKFYSEVKRCLKPDGLVVLMGYGLFTSNPATNELIADFYDNTIGAYWDPERKYLDEHYHTIPFPFKDIKAPPFFRVCEWDIEHLLGYLRTWSAVNHYEKKNDRNPVSLIEDRLRNTFGKKNKIVFPILLRLGKIEVYD</sequence>
<comment type="similarity">
    <text evidence="1">Belongs to the methyltransferase superfamily.</text>
</comment>
<evidence type="ECO:0000256" key="3">
    <source>
        <dbReference type="ARBA" id="ARBA00022679"/>
    </source>
</evidence>
<dbReference type="CDD" id="cd02440">
    <property type="entry name" value="AdoMet_MTases"/>
    <property type="match status" value="1"/>
</dbReference>
<dbReference type="Proteomes" id="UP000605733">
    <property type="component" value="Unassembled WGS sequence"/>
</dbReference>
<evidence type="ECO:0000259" key="4">
    <source>
        <dbReference type="Pfam" id="PF08241"/>
    </source>
</evidence>
<dbReference type="Gene3D" id="3.40.50.150">
    <property type="entry name" value="Vaccinia Virus protein VP39"/>
    <property type="match status" value="1"/>
</dbReference>
<organism evidence="5 6">
    <name type="scientific">Christiangramia forsetii</name>
    <dbReference type="NCBI Taxonomy" id="411153"/>
    <lineage>
        <taxon>Bacteria</taxon>
        <taxon>Pseudomonadati</taxon>
        <taxon>Bacteroidota</taxon>
        <taxon>Flavobacteriia</taxon>
        <taxon>Flavobacteriales</taxon>
        <taxon>Flavobacteriaceae</taxon>
        <taxon>Christiangramia</taxon>
    </lineage>
</organism>
<feature type="domain" description="Methyltransferase type 11" evidence="4">
    <location>
        <begin position="39"/>
        <end position="126"/>
    </location>
</feature>
<keyword evidence="2 5" id="KW-0489">Methyltransferase</keyword>
<evidence type="ECO:0000313" key="5">
    <source>
        <dbReference type="EMBL" id="GGG42651.1"/>
    </source>
</evidence>
<proteinExistence type="inferred from homology"/>
<name>A0ABQ1WRI0_9FLAO</name>
<accession>A0ABQ1WRI0</accession>
<dbReference type="RefSeq" id="WP_011709359.1">
    <property type="nucleotide sequence ID" value="NZ_BMIX01000007.1"/>
</dbReference>
<protein>
    <submittedName>
        <fullName evidence="5">Methyltransferase</fullName>
    </submittedName>
</protein>
<dbReference type="GO" id="GO:0032259">
    <property type="term" value="P:methylation"/>
    <property type="evidence" value="ECO:0007669"/>
    <property type="project" value="UniProtKB-KW"/>
</dbReference>
<dbReference type="InterPro" id="IPR051052">
    <property type="entry name" value="Diverse_substrate_MTase"/>
</dbReference>
<dbReference type="PANTHER" id="PTHR44942">
    <property type="entry name" value="METHYLTRANSF_11 DOMAIN-CONTAINING PROTEIN"/>
    <property type="match status" value="1"/>
</dbReference>
<dbReference type="PANTHER" id="PTHR44942:SF4">
    <property type="entry name" value="METHYLTRANSFERASE TYPE 11 DOMAIN-CONTAINING PROTEIN"/>
    <property type="match status" value="1"/>
</dbReference>
<comment type="caution">
    <text evidence="5">The sequence shown here is derived from an EMBL/GenBank/DDBJ whole genome shotgun (WGS) entry which is preliminary data.</text>
</comment>
<reference evidence="6" key="1">
    <citation type="journal article" date="2019" name="Int. J. Syst. Evol. Microbiol.">
        <title>The Global Catalogue of Microorganisms (GCM) 10K type strain sequencing project: providing services to taxonomists for standard genome sequencing and annotation.</title>
        <authorList>
            <consortium name="The Broad Institute Genomics Platform"/>
            <consortium name="The Broad Institute Genome Sequencing Center for Infectious Disease"/>
            <person name="Wu L."/>
            <person name="Ma J."/>
        </authorList>
    </citation>
    <scope>NUCLEOTIDE SEQUENCE [LARGE SCALE GENOMIC DNA]</scope>
    <source>
        <strain evidence="6">CGMCC 1.15422</strain>
    </source>
</reference>
<keyword evidence="6" id="KW-1185">Reference proteome</keyword>